<reference evidence="6" key="1">
    <citation type="submission" date="2022-09" db="EMBL/GenBank/DDBJ databases">
        <title>Intensive care unit water sources are persistently colonized with multi-drug resistant bacteria and are the site of extensive horizontal gene transfer of antibiotic resistance genes.</title>
        <authorList>
            <person name="Diorio-Toth L."/>
        </authorList>
    </citation>
    <scope>NUCLEOTIDE SEQUENCE</scope>
    <source>
        <strain evidence="6">GD04153</strain>
    </source>
</reference>
<dbReference type="InterPro" id="IPR018062">
    <property type="entry name" value="HTH_AraC-typ_CS"/>
</dbReference>
<dbReference type="InterPro" id="IPR009057">
    <property type="entry name" value="Homeodomain-like_sf"/>
</dbReference>
<dbReference type="InterPro" id="IPR050204">
    <property type="entry name" value="AraC_XylS_family_regulators"/>
</dbReference>
<evidence type="ECO:0000313" key="6">
    <source>
        <dbReference type="EMBL" id="MDH0125999.1"/>
    </source>
</evidence>
<keyword evidence="3" id="KW-0804">Transcription</keyword>
<dbReference type="SMART" id="SM00342">
    <property type="entry name" value="HTH_ARAC"/>
    <property type="match status" value="1"/>
</dbReference>
<evidence type="ECO:0000259" key="5">
    <source>
        <dbReference type="PROSITE" id="PS01124"/>
    </source>
</evidence>
<proteinExistence type="predicted"/>
<dbReference type="GO" id="GO:0003700">
    <property type="term" value="F:DNA-binding transcription factor activity"/>
    <property type="evidence" value="ECO:0007669"/>
    <property type="project" value="InterPro"/>
</dbReference>
<gene>
    <name evidence="6" type="ORF">N7376_18620</name>
</gene>
<dbReference type="PROSITE" id="PS01124">
    <property type="entry name" value="HTH_ARAC_FAMILY_2"/>
    <property type="match status" value="1"/>
</dbReference>
<evidence type="ECO:0000256" key="4">
    <source>
        <dbReference type="SAM" id="MobiDB-lite"/>
    </source>
</evidence>
<evidence type="ECO:0000256" key="1">
    <source>
        <dbReference type="ARBA" id="ARBA00023015"/>
    </source>
</evidence>
<protein>
    <submittedName>
        <fullName evidence="6">AraC family transcriptional regulator</fullName>
    </submittedName>
</protein>
<accession>A0AA42H0Z7</accession>
<dbReference type="AlphaFoldDB" id="A0AA42H0Z7"/>
<sequence>MTSNRDDLVSTTTFIEDYAGTTLLKSSASLGSLNVQLSSYRITPCQLNLARDSHLKVIMLAEGRIHGSFAEGASTKRFNLETSSVCIIPPRAPLNIRIDSIAEVDVICISERTLQSLTNEFSILTNNLFELNNAFSVQDELLFQTFISMKEVRDYQGTFSRIEMEYLSRLLVSRIITRYSKFNHESLLDSGKLSRSILNKVYTYVEDNLHRRITTNSLCDLAGVGPAHFSRLFKKATGLTVHQYVIAKRIERARTLLETTDTSIAEVAHECGFADQMHLTRVFGASTGTSPASFRRKIRDRQASPRSSRVN</sequence>
<dbReference type="InterPro" id="IPR018060">
    <property type="entry name" value="HTH_AraC"/>
</dbReference>
<dbReference type="PROSITE" id="PS00041">
    <property type="entry name" value="HTH_ARAC_FAMILY_1"/>
    <property type="match status" value="1"/>
</dbReference>
<dbReference type="Pfam" id="PF12833">
    <property type="entry name" value="HTH_18"/>
    <property type="match status" value="1"/>
</dbReference>
<dbReference type="GO" id="GO:0043565">
    <property type="term" value="F:sequence-specific DNA binding"/>
    <property type="evidence" value="ECO:0007669"/>
    <property type="project" value="InterPro"/>
</dbReference>
<keyword evidence="1" id="KW-0805">Transcription regulation</keyword>
<dbReference type="PANTHER" id="PTHR46796:SF6">
    <property type="entry name" value="ARAC SUBFAMILY"/>
    <property type="match status" value="1"/>
</dbReference>
<evidence type="ECO:0000256" key="2">
    <source>
        <dbReference type="ARBA" id="ARBA00023125"/>
    </source>
</evidence>
<evidence type="ECO:0000256" key="3">
    <source>
        <dbReference type="ARBA" id="ARBA00023163"/>
    </source>
</evidence>
<name>A0AA42H0Z7_9HYPH</name>
<keyword evidence="2" id="KW-0238">DNA-binding</keyword>
<dbReference type="EMBL" id="JAODYY010000009">
    <property type="protein sequence ID" value="MDH0125999.1"/>
    <property type="molecule type" value="Genomic_DNA"/>
</dbReference>
<dbReference type="Gene3D" id="1.10.10.60">
    <property type="entry name" value="Homeodomain-like"/>
    <property type="match status" value="2"/>
</dbReference>
<organism evidence="6 7">
    <name type="scientific">Brucella intermedia GD04153</name>
    <dbReference type="NCBI Taxonomy" id="2975438"/>
    <lineage>
        <taxon>Bacteria</taxon>
        <taxon>Pseudomonadati</taxon>
        <taxon>Pseudomonadota</taxon>
        <taxon>Alphaproteobacteria</taxon>
        <taxon>Hyphomicrobiales</taxon>
        <taxon>Brucellaceae</taxon>
        <taxon>Brucella/Ochrobactrum group</taxon>
        <taxon>Brucella</taxon>
    </lineage>
</organism>
<evidence type="ECO:0000313" key="7">
    <source>
        <dbReference type="Proteomes" id="UP001158087"/>
    </source>
</evidence>
<feature type="region of interest" description="Disordered" evidence="4">
    <location>
        <begin position="289"/>
        <end position="311"/>
    </location>
</feature>
<dbReference type="PANTHER" id="PTHR46796">
    <property type="entry name" value="HTH-TYPE TRANSCRIPTIONAL ACTIVATOR RHAS-RELATED"/>
    <property type="match status" value="1"/>
</dbReference>
<comment type="caution">
    <text evidence="6">The sequence shown here is derived from an EMBL/GenBank/DDBJ whole genome shotgun (WGS) entry which is preliminary data.</text>
</comment>
<feature type="domain" description="HTH araC/xylS-type" evidence="5">
    <location>
        <begin position="199"/>
        <end position="297"/>
    </location>
</feature>
<dbReference type="Proteomes" id="UP001158087">
    <property type="component" value="Unassembled WGS sequence"/>
</dbReference>
<dbReference type="SUPFAM" id="SSF46689">
    <property type="entry name" value="Homeodomain-like"/>
    <property type="match status" value="2"/>
</dbReference>